<dbReference type="SMART" id="SM00283">
    <property type="entry name" value="MA"/>
    <property type="match status" value="1"/>
</dbReference>
<evidence type="ECO:0000313" key="9">
    <source>
        <dbReference type="EMBL" id="MBG0562487.1"/>
    </source>
</evidence>
<keyword evidence="3 5" id="KW-0807">Transducer</keyword>
<keyword evidence="6" id="KW-0175">Coiled coil</keyword>
<dbReference type="InterPro" id="IPR003660">
    <property type="entry name" value="HAMP_dom"/>
</dbReference>
<evidence type="ECO:0000313" key="10">
    <source>
        <dbReference type="Proteomes" id="UP000598146"/>
    </source>
</evidence>
<dbReference type="RefSeq" id="WP_196414257.1">
    <property type="nucleotide sequence ID" value="NZ_JADQTO010000005.1"/>
</dbReference>
<keyword evidence="2" id="KW-1133">Transmembrane helix</keyword>
<dbReference type="AlphaFoldDB" id="A0A931C6W8"/>
<dbReference type="Gene3D" id="1.10.287.950">
    <property type="entry name" value="Methyl-accepting chemotaxis protein"/>
    <property type="match status" value="1"/>
</dbReference>
<comment type="similarity">
    <text evidence="4">Belongs to the methyl-accepting chemotaxis (MCP) protein family.</text>
</comment>
<keyword evidence="10" id="KW-1185">Reference proteome</keyword>
<dbReference type="GO" id="GO:0007165">
    <property type="term" value="P:signal transduction"/>
    <property type="evidence" value="ECO:0007669"/>
    <property type="project" value="UniProtKB-KW"/>
</dbReference>
<evidence type="ECO:0000256" key="6">
    <source>
        <dbReference type="SAM" id="Coils"/>
    </source>
</evidence>
<evidence type="ECO:0000256" key="3">
    <source>
        <dbReference type="ARBA" id="ARBA00023224"/>
    </source>
</evidence>
<evidence type="ECO:0000256" key="2">
    <source>
        <dbReference type="ARBA" id="ARBA00022989"/>
    </source>
</evidence>
<evidence type="ECO:0000259" key="8">
    <source>
        <dbReference type="PROSITE" id="PS50885"/>
    </source>
</evidence>
<dbReference type="GO" id="GO:0016020">
    <property type="term" value="C:membrane"/>
    <property type="evidence" value="ECO:0007669"/>
    <property type="project" value="InterPro"/>
</dbReference>
<dbReference type="InterPro" id="IPR007892">
    <property type="entry name" value="CHASE4"/>
</dbReference>
<dbReference type="InterPro" id="IPR004089">
    <property type="entry name" value="MCPsignal_dom"/>
</dbReference>
<feature type="domain" description="HAMP" evidence="8">
    <location>
        <begin position="293"/>
        <end position="346"/>
    </location>
</feature>
<dbReference type="PROSITE" id="PS50885">
    <property type="entry name" value="HAMP"/>
    <property type="match status" value="1"/>
</dbReference>
<evidence type="ECO:0000256" key="5">
    <source>
        <dbReference type="PROSITE-ProRule" id="PRU00284"/>
    </source>
</evidence>
<dbReference type="Pfam" id="PF05228">
    <property type="entry name" value="CHASE4"/>
    <property type="match status" value="1"/>
</dbReference>
<dbReference type="PROSITE" id="PS50111">
    <property type="entry name" value="CHEMOTAXIS_TRANSDUC_2"/>
    <property type="match status" value="1"/>
</dbReference>
<dbReference type="PROSITE" id="PS51257">
    <property type="entry name" value="PROKAR_LIPOPROTEIN"/>
    <property type="match status" value="1"/>
</dbReference>
<feature type="domain" description="Methyl-accepting transducer" evidence="7">
    <location>
        <begin position="342"/>
        <end position="571"/>
    </location>
</feature>
<protein>
    <recommendedName>
        <fullName evidence="11">Methyl-accepting chemotaxis protein</fullName>
    </recommendedName>
</protein>
<reference evidence="9" key="1">
    <citation type="submission" date="2020-11" db="EMBL/GenBank/DDBJ databases">
        <title>Isolation and identification of active actinomycetes.</title>
        <authorList>
            <person name="Sun X."/>
        </authorList>
    </citation>
    <scope>NUCLEOTIDE SEQUENCE</scope>
    <source>
        <strain evidence="9">NEAU-A11</strain>
    </source>
</reference>
<keyword evidence="1" id="KW-0812">Transmembrane</keyword>
<dbReference type="Gene3D" id="6.10.340.10">
    <property type="match status" value="1"/>
</dbReference>
<comment type="caution">
    <text evidence="9">The sequence shown here is derived from an EMBL/GenBank/DDBJ whole genome shotgun (WGS) entry which is preliminary data.</text>
</comment>
<evidence type="ECO:0000256" key="4">
    <source>
        <dbReference type="ARBA" id="ARBA00029447"/>
    </source>
</evidence>
<dbReference type="EMBL" id="JADQTO010000005">
    <property type="protein sequence ID" value="MBG0562487.1"/>
    <property type="molecule type" value="Genomic_DNA"/>
</dbReference>
<evidence type="ECO:0000256" key="1">
    <source>
        <dbReference type="ARBA" id="ARBA00022692"/>
    </source>
</evidence>
<keyword evidence="2" id="KW-0472">Membrane</keyword>
<dbReference type="Pfam" id="PF00015">
    <property type="entry name" value="MCPsignal"/>
    <property type="match status" value="1"/>
</dbReference>
<evidence type="ECO:0008006" key="11">
    <source>
        <dbReference type="Google" id="ProtNLM"/>
    </source>
</evidence>
<feature type="coiled-coil region" evidence="6">
    <location>
        <begin position="338"/>
        <end position="379"/>
    </location>
</feature>
<gene>
    <name evidence="9" type="ORF">I4J89_13565</name>
</gene>
<name>A0A931C6W8_9ACTN</name>
<dbReference type="PANTHER" id="PTHR32089:SF112">
    <property type="entry name" value="LYSOZYME-LIKE PROTEIN-RELATED"/>
    <property type="match status" value="1"/>
</dbReference>
<organism evidence="9 10">
    <name type="scientific">Actinoplanes aureus</name>
    <dbReference type="NCBI Taxonomy" id="2792083"/>
    <lineage>
        <taxon>Bacteria</taxon>
        <taxon>Bacillati</taxon>
        <taxon>Actinomycetota</taxon>
        <taxon>Actinomycetes</taxon>
        <taxon>Micromonosporales</taxon>
        <taxon>Micromonosporaceae</taxon>
        <taxon>Actinoplanes</taxon>
    </lineage>
</organism>
<dbReference type="SUPFAM" id="SSF58104">
    <property type="entry name" value="Methyl-accepting chemotaxis protein (MCP) signaling domain"/>
    <property type="match status" value="1"/>
</dbReference>
<dbReference type="CDD" id="cd06225">
    <property type="entry name" value="HAMP"/>
    <property type="match status" value="1"/>
</dbReference>
<evidence type="ECO:0000259" key="7">
    <source>
        <dbReference type="PROSITE" id="PS50111"/>
    </source>
</evidence>
<proteinExistence type="inferred from homology"/>
<dbReference type="Proteomes" id="UP000598146">
    <property type="component" value="Unassembled WGS sequence"/>
</dbReference>
<accession>A0A931C6W8</accession>
<sequence length="571" mass="59568">MRLAIRRLWPIIGALLACALGFLLLRQVATGAFDELEARQVAQDADRIRIGLDGQARLLSVFGVTNSIWDNSHLDVARGDRDAFAEDFPPASQHEDNDLDGILGVGPDGALRVGGLTAGGDEFTAPPAELTDPALLKRLYDAGAPAGTPVCGVLATGGGYLFCGLGAFPSSGEGDPSGGLILLKQLSAERLGKLGADLGLSITAVTGTRPDATAQPALTSLTGAMSVHTAVLDADRIAVDVSIATVDGATLTLEAVQPRPMYQAATSTAQRLFALMAAATVLLVLLMRWSTRRALRNRVRPLRHTTEQIIASGDHTLRINATGDDDIAALGKAVDTMLDKISANEEQLRTEQEQRQRELRAAHEEQTAAQRQAQETARELVTSTSTMVSGQLGGVSERAGTVGSSAARIERQVEDVRAAAGRLLSSNATAGDAVGTLHTSLRKVGEVAQFIGGLAKQTNLLALNATIEAARAGEAGVGFAVVADEVKSLASTTAESTETISTTLEELNAHIEAVVAIMETMTAAITDIDRTTAEAQTMTAEQAGTLTALNDEVSAAIERLGELAATTTASR</sequence>
<dbReference type="PANTHER" id="PTHR32089">
    <property type="entry name" value="METHYL-ACCEPTING CHEMOTAXIS PROTEIN MCPB"/>
    <property type="match status" value="1"/>
</dbReference>